<dbReference type="InterPro" id="IPR020988">
    <property type="entry name" value="Pept_U32_collagenase"/>
</dbReference>
<accession>A0A9D2AQG8</accession>
<evidence type="ECO:0000313" key="3">
    <source>
        <dbReference type="Proteomes" id="UP000824249"/>
    </source>
</evidence>
<gene>
    <name evidence="2" type="ORF">H9737_02320</name>
</gene>
<dbReference type="AlphaFoldDB" id="A0A9D2AQG8"/>
<feature type="domain" description="Peptidase U32 collagenase" evidence="1">
    <location>
        <begin position="387"/>
        <end position="491"/>
    </location>
</feature>
<sequence>MDRNIAQPGKKAGRYSMELLAPAGDREALEAALNAGADAVYLGLQDFSARKSAANFTAEDLERAARLAHALGAKVYVALNTLVKECEADNFAKSALLAWSAGADALIIQDIFLGKMLKSCYPEMELHLSTQAGVCNAEGARLAKECGFSRVIAARETPLADIARIAEEIETECFIQGALCTCFSGQCYFSSVVGGNSGNRGFCKQPCRKKYSIDRKGFDAPAYRLSLADLCVGEDIAALARAGVASCKIEGRMRSAAYVAAAVRYYRDLLDGCHDRLADDFSALRRTFNRGNYTRGYLFGQDRGLISSDIQGHIGERIGSIGKRDPSGRYVFVRSDFSVHDRDGFKIIRKGREEIGGAIWRDYYPAQNGGFYLPYSEKYRTGDDVCITSDTALAKRTGAYQRKVPLRLFLRLYAGEPLSVRIEGPFGTYTASSEFTAEVSRTRPTTAEELAECFRKVDALPLAVAFGDIETDGASFVVRSQLNAFRRKVWVDVYEKLSQARAPLPQKTFPQAKIPEYSQDERDAGELIAVIDRCFGDPFYQKIKIDFAIFDPADCKDRASISDFLQDAKYYARHKYIYLPAFCTGEDLALYKSLLPAFDGAYADGYYALELCREIGKPVFAGTGLNLFNSCDVAGALNGGARYVALSKELSLAECGQIGCPSAFVFAGGRTRVMDLGHCPFAKTCASCDRRARYTLTDESGRAFPLLRSARSACRFSVYNCLPLRVDAAGKNKLFDFSASTAEEKEQILFDKPGSFTAGASKKGIR</sequence>
<comment type="caution">
    <text evidence="2">The sequence shown here is derived from an EMBL/GenBank/DDBJ whole genome shotgun (WGS) entry which is preliminary data.</text>
</comment>
<dbReference type="Pfam" id="PF01136">
    <property type="entry name" value="Peptidase_U32"/>
    <property type="match status" value="1"/>
</dbReference>
<dbReference type="InterPro" id="IPR001539">
    <property type="entry name" value="Peptidase_U32"/>
</dbReference>
<reference evidence="2" key="2">
    <citation type="submission" date="2021-04" db="EMBL/GenBank/DDBJ databases">
        <authorList>
            <person name="Gilroy R."/>
        </authorList>
    </citation>
    <scope>NUCLEOTIDE SEQUENCE</scope>
    <source>
        <strain evidence="2">26628</strain>
    </source>
</reference>
<name>A0A9D2AQG8_9FIRM</name>
<dbReference type="SUPFAM" id="SSF51366">
    <property type="entry name" value="Ribulose-phoshate binding barrel"/>
    <property type="match status" value="1"/>
</dbReference>
<dbReference type="PANTHER" id="PTHR30217:SF10">
    <property type="entry name" value="23S RRNA 5-HYDROXYCYTIDINE C2501 SYNTHASE"/>
    <property type="match status" value="1"/>
</dbReference>
<dbReference type="Proteomes" id="UP000824249">
    <property type="component" value="Unassembled WGS sequence"/>
</dbReference>
<evidence type="ECO:0000313" key="2">
    <source>
        <dbReference type="EMBL" id="HIX46507.1"/>
    </source>
</evidence>
<protein>
    <submittedName>
        <fullName evidence="2">U32 family peptidase</fullName>
    </submittedName>
</protein>
<dbReference type="Pfam" id="PF12392">
    <property type="entry name" value="DUF3656"/>
    <property type="match status" value="1"/>
</dbReference>
<dbReference type="InterPro" id="IPR051454">
    <property type="entry name" value="RNA/ubiquinone_mod_enzymes"/>
</dbReference>
<proteinExistence type="predicted"/>
<evidence type="ECO:0000259" key="1">
    <source>
        <dbReference type="Pfam" id="PF12392"/>
    </source>
</evidence>
<dbReference type="InterPro" id="IPR011060">
    <property type="entry name" value="RibuloseP-bd_barrel"/>
</dbReference>
<reference evidence="2" key="1">
    <citation type="journal article" date="2021" name="PeerJ">
        <title>Extensive microbial diversity within the chicken gut microbiome revealed by metagenomics and culture.</title>
        <authorList>
            <person name="Gilroy R."/>
            <person name="Ravi A."/>
            <person name="Getino M."/>
            <person name="Pursley I."/>
            <person name="Horton D.L."/>
            <person name="Alikhan N.F."/>
            <person name="Baker D."/>
            <person name="Gharbi K."/>
            <person name="Hall N."/>
            <person name="Watson M."/>
            <person name="Adriaenssens E.M."/>
            <person name="Foster-Nyarko E."/>
            <person name="Jarju S."/>
            <person name="Secka A."/>
            <person name="Antonio M."/>
            <person name="Oren A."/>
            <person name="Chaudhuri R.R."/>
            <person name="La Ragione R."/>
            <person name="Hildebrand F."/>
            <person name="Pallen M.J."/>
        </authorList>
    </citation>
    <scope>NUCLEOTIDE SEQUENCE</scope>
    <source>
        <strain evidence="2">26628</strain>
    </source>
</reference>
<dbReference type="EMBL" id="DXFD01000039">
    <property type="protein sequence ID" value="HIX46507.1"/>
    <property type="molecule type" value="Genomic_DNA"/>
</dbReference>
<dbReference type="PANTHER" id="PTHR30217">
    <property type="entry name" value="PEPTIDASE U32 FAMILY"/>
    <property type="match status" value="1"/>
</dbReference>
<organism evidence="2 3">
    <name type="scientific">Candidatus Borkfalkia faecigallinarum</name>
    <dbReference type="NCBI Taxonomy" id="2838509"/>
    <lineage>
        <taxon>Bacteria</taxon>
        <taxon>Bacillati</taxon>
        <taxon>Bacillota</taxon>
        <taxon>Clostridia</taxon>
        <taxon>Christensenellales</taxon>
        <taxon>Christensenellaceae</taxon>
        <taxon>Candidatus Borkfalkia</taxon>
    </lineage>
</organism>